<sequence>MRADAITRTSVGCIGISEWWVRVRAGRSAVARFASPGGGPGDAGRWAFMGRVSGGCGPVDAERGELLVLLGAQLGAPALVVGEEHSRLERSRSGA</sequence>
<comment type="caution">
    <text evidence="1">The sequence shown here is derived from an EMBL/GenBank/DDBJ whole genome shotgun (WGS) entry which is preliminary data.</text>
</comment>
<evidence type="ECO:0000313" key="2">
    <source>
        <dbReference type="Proteomes" id="UP000659767"/>
    </source>
</evidence>
<protein>
    <submittedName>
        <fullName evidence="1">Uncharacterized protein</fullName>
    </submittedName>
</protein>
<dbReference type="Proteomes" id="UP000659767">
    <property type="component" value="Unassembled WGS sequence"/>
</dbReference>
<accession>A0ABQ2TP70</accession>
<gene>
    <name evidence="1" type="ORF">GCM10010253_64020</name>
</gene>
<reference evidence="2" key="1">
    <citation type="journal article" date="2019" name="Int. J. Syst. Evol. Microbiol.">
        <title>The Global Catalogue of Microorganisms (GCM) 10K type strain sequencing project: providing services to taxonomists for standard genome sequencing and annotation.</title>
        <authorList>
            <consortium name="The Broad Institute Genomics Platform"/>
            <consortium name="The Broad Institute Genome Sequencing Center for Infectious Disease"/>
            <person name="Wu L."/>
            <person name="Ma J."/>
        </authorList>
    </citation>
    <scope>NUCLEOTIDE SEQUENCE [LARGE SCALE GENOMIC DNA]</scope>
    <source>
        <strain evidence="2">JCM 4350</strain>
    </source>
</reference>
<keyword evidence="2" id="KW-1185">Reference proteome</keyword>
<organism evidence="1 2">
    <name type="scientific">Streptomyces badius</name>
    <dbReference type="NCBI Taxonomy" id="1941"/>
    <lineage>
        <taxon>Bacteria</taxon>
        <taxon>Bacillati</taxon>
        <taxon>Actinomycetota</taxon>
        <taxon>Actinomycetes</taxon>
        <taxon>Kitasatosporales</taxon>
        <taxon>Streptomycetaceae</taxon>
        <taxon>Streptomyces</taxon>
    </lineage>
</organism>
<name>A0ABQ2TP70_STRBA</name>
<dbReference type="EMBL" id="BMSZ01000026">
    <property type="protein sequence ID" value="GGS80396.1"/>
    <property type="molecule type" value="Genomic_DNA"/>
</dbReference>
<evidence type="ECO:0000313" key="1">
    <source>
        <dbReference type="EMBL" id="GGS80396.1"/>
    </source>
</evidence>
<proteinExistence type="predicted"/>